<dbReference type="AlphaFoldDB" id="A0A7C2VC95"/>
<name>A0A7C2VC95_9AQUI</name>
<evidence type="ECO:0000256" key="3">
    <source>
        <dbReference type="ARBA" id="ARBA00023136"/>
    </source>
</evidence>
<evidence type="ECO:0000313" key="7">
    <source>
        <dbReference type="EMBL" id="HEW46817.1"/>
    </source>
</evidence>
<evidence type="ECO:0008006" key="8">
    <source>
        <dbReference type="Google" id="ProtNLM"/>
    </source>
</evidence>
<organism evidence="7">
    <name type="scientific">Hydrogenobacter sp</name>
    <dbReference type="NCBI Taxonomy" id="2152829"/>
    <lineage>
        <taxon>Bacteria</taxon>
        <taxon>Pseudomonadati</taxon>
        <taxon>Aquificota</taxon>
        <taxon>Aquificia</taxon>
        <taxon>Aquificales</taxon>
        <taxon>Aquificaceae</taxon>
        <taxon>Hydrogenobacter</taxon>
    </lineage>
</organism>
<feature type="compositionally biased region" description="Basic and acidic residues" evidence="6">
    <location>
        <begin position="308"/>
        <end position="321"/>
    </location>
</feature>
<dbReference type="EMBL" id="DSFP01000077">
    <property type="protein sequence ID" value="HEW46817.1"/>
    <property type="molecule type" value="Genomic_DNA"/>
</dbReference>
<sequence length="515" mass="56015">MGRPGEGGIKIPQLRLLCSLVEEVREMSGKLLLLLPALLFASISFADEYAKDVKERTLSVPQCNKPIGTITARSFKCKAAACHGGRIVFTGFSIETTPQALGDGLADMLITALAQTGCFKVVERMALSEIKEELELMGVSPKQTLKAADFIITGAVTALELKASGIGGGGAIIPLPWIGGVGIKAGKSSAHIGLDMRIVRVKDAEILTSKSVEGKSDRWNFGIGAAGLFGTTIGGAWFEAVKNTPLEEATRDLIASAVTLIVNQLKTQSPDVLVGEKRITYDEKGQVVKEEIVGLPETAKPTTPTVKPEQKKENTPQSDEVKRDTINASHYKNTLWTENFSTCKITPSTLKVFKGRGECVELRGKKWFSTTRGEMVFEKNMPKFSPSKNWALEYTVYFGKSGHPWDHYIYVFLGKDGSSLNVFINKDFGISKLFGQGIPNEAGLPNDLGGQTIKVMLKKEGELVHLFINDVRVSSVPIDSVPLKSLSPKFVVKMKGEDIGKGEYVMITDIKLTQE</sequence>
<evidence type="ECO:0000256" key="4">
    <source>
        <dbReference type="ARBA" id="ARBA00023139"/>
    </source>
</evidence>
<gene>
    <name evidence="7" type="ORF">ENO47_09220</name>
</gene>
<evidence type="ECO:0000256" key="6">
    <source>
        <dbReference type="SAM" id="MobiDB-lite"/>
    </source>
</evidence>
<dbReference type="Gene3D" id="3.40.50.10610">
    <property type="entry name" value="ABC-type transport auxiliary lipoprotein component"/>
    <property type="match status" value="1"/>
</dbReference>
<dbReference type="PANTHER" id="PTHR41164">
    <property type="entry name" value="CURLI PRODUCTION ASSEMBLY/TRANSPORT COMPONENT CSGG"/>
    <property type="match status" value="1"/>
</dbReference>
<accession>A0A7C2VC95</accession>
<keyword evidence="2" id="KW-0732">Signal</keyword>
<evidence type="ECO:0000256" key="5">
    <source>
        <dbReference type="ARBA" id="ARBA00023288"/>
    </source>
</evidence>
<dbReference type="PANTHER" id="PTHR41164:SF1">
    <property type="entry name" value="CURLI PRODUCTION ASSEMBLY_TRANSPORT COMPONENT CSGG"/>
    <property type="match status" value="1"/>
</dbReference>
<protein>
    <recommendedName>
        <fullName evidence="8">Curli production assembly/transport component CsgG</fullName>
    </recommendedName>
</protein>
<keyword evidence="4" id="KW-0564">Palmitate</keyword>
<reference evidence="7" key="1">
    <citation type="journal article" date="2020" name="mSystems">
        <title>Genome- and Community-Level Interaction Insights into Carbon Utilization and Element Cycling Functions of Hydrothermarchaeota in Hydrothermal Sediment.</title>
        <authorList>
            <person name="Zhou Z."/>
            <person name="Liu Y."/>
            <person name="Xu W."/>
            <person name="Pan J."/>
            <person name="Luo Z.H."/>
            <person name="Li M."/>
        </authorList>
    </citation>
    <scope>NUCLEOTIDE SEQUENCE [LARGE SCALE GENOMIC DNA]</scope>
    <source>
        <strain evidence="7">SpSt-132</strain>
    </source>
</reference>
<dbReference type="GO" id="GO:0030288">
    <property type="term" value="C:outer membrane-bounded periplasmic space"/>
    <property type="evidence" value="ECO:0007669"/>
    <property type="project" value="InterPro"/>
</dbReference>
<proteinExistence type="predicted"/>
<keyword evidence="5" id="KW-0449">Lipoprotein</keyword>
<keyword evidence="3" id="KW-0472">Membrane</keyword>
<feature type="region of interest" description="Disordered" evidence="6">
    <location>
        <begin position="297"/>
        <end position="321"/>
    </location>
</feature>
<comment type="caution">
    <text evidence="7">The sequence shown here is derived from an EMBL/GenBank/DDBJ whole genome shotgun (WGS) entry which is preliminary data.</text>
</comment>
<dbReference type="Pfam" id="PF03783">
    <property type="entry name" value="CsgG"/>
    <property type="match status" value="1"/>
</dbReference>
<evidence type="ECO:0000256" key="1">
    <source>
        <dbReference type="ARBA" id="ARBA00022475"/>
    </source>
</evidence>
<evidence type="ECO:0000256" key="2">
    <source>
        <dbReference type="ARBA" id="ARBA00022729"/>
    </source>
</evidence>
<keyword evidence="1" id="KW-1003">Cell membrane</keyword>
<dbReference type="InterPro" id="IPR005534">
    <property type="entry name" value="Curli_assmbl/transp-comp_CsgG"/>
</dbReference>